<name>A0A0S3T922_PHAAN</name>
<organism evidence="2 3">
    <name type="scientific">Vigna angularis var. angularis</name>
    <dbReference type="NCBI Taxonomy" id="157739"/>
    <lineage>
        <taxon>Eukaryota</taxon>
        <taxon>Viridiplantae</taxon>
        <taxon>Streptophyta</taxon>
        <taxon>Embryophyta</taxon>
        <taxon>Tracheophyta</taxon>
        <taxon>Spermatophyta</taxon>
        <taxon>Magnoliopsida</taxon>
        <taxon>eudicotyledons</taxon>
        <taxon>Gunneridae</taxon>
        <taxon>Pentapetalae</taxon>
        <taxon>rosids</taxon>
        <taxon>fabids</taxon>
        <taxon>Fabales</taxon>
        <taxon>Fabaceae</taxon>
        <taxon>Papilionoideae</taxon>
        <taxon>50 kb inversion clade</taxon>
        <taxon>NPAAA clade</taxon>
        <taxon>indigoferoid/millettioid clade</taxon>
        <taxon>Phaseoleae</taxon>
        <taxon>Vigna</taxon>
    </lineage>
</organism>
<dbReference type="SUPFAM" id="SSF81383">
    <property type="entry name" value="F-box domain"/>
    <property type="match status" value="1"/>
</dbReference>
<evidence type="ECO:0000313" key="2">
    <source>
        <dbReference type="EMBL" id="BAU01526.1"/>
    </source>
</evidence>
<dbReference type="CDD" id="cd22157">
    <property type="entry name" value="F-box_AtFBW1-like"/>
    <property type="match status" value="1"/>
</dbReference>
<dbReference type="Gene3D" id="1.20.1280.50">
    <property type="match status" value="1"/>
</dbReference>
<dbReference type="OrthoDB" id="1751495at2759"/>
<gene>
    <name evidence="2" type="primary">Vigan.11G077900</name>
    <name evidence="2" type="ORF">VIGAN_11077900</name>
</gene>
<accession>A0A0S3T922</accession>
<dbReference type="Proteomes" id="UP000291084">
    <property type="component" value="Chromosome 11"/>
</dbReference>
<protein>
    <recommendedName>
        <fullName evidence="1">F-box domain-containing protein</fullName>
    </recommendedName>
</protein>
<dbReference type="Pfam" id="PF00646">
    <property type="entry name" value="F-box"/>
    <property type="match status" value="1"/>
</dbReference>
<sequence length="107" mass="12944">MARVFGRKMATWISWTGIIPDDLVLEILLWLPTTSLMRFRCVYKTWNFLIFNPYFVKLHLEKMLLIWRRRIEGSSFLVSFCSIPCLIQNPAPYFHNNSRRYHFPFII</sequence>
<dbReference type="InterPro" id="IPR050796">
    <property type="entry name" value="SCF_F-box_component"/>
</dbReference>
<reference evidence="2 3" key="1">
    <citation type="journal article" date="2015" name="Sci. Rep.">
        <title>The power of single molecule real-time sequencing technology in the de novo assembly of a eukaryotic genome.</title>
        <authorList>
            <person name="Sakai H."/>
            <person name="Naito K."/>
            <person name="Ogiso-Tanaka E."/>
            <person name="Takahashi Y."/>
            <person name="Iseki K."/>
            <person name="Muto C."/>
            <person name="Satou K."/>
            <person name="Teruya K."/>
            <person name="Shiroma A."/>
            <person name="Shimoji M."/>
            <person name="Hirano T."/>
            <person name="Itoh T."/>
            <person name="Kaga A."/>
            <person name="Tomooka N."/>
        </authorList>
    </citation>
    <scope>NUCLEOTIDE SEQUENCE [LARGE SCALE GENOMIC DNA]</scope>
    <source>
        <strain evidence="3">cv. Shumari</strain>
    </source>
</reference>
<dbReference type="SMART" id="SM00256">
    <property type="entry name" value="FBOX"/>
    <property type="match status" value="1"/>
</dbReference>
<dbReference type="InterPro" id="IPR036047">
    <property type="entry name" value="F-box-like_dom_sf"/>
</dbReference>
<keyword evidence="3" id="KW-1185">Reference proteome</keyword>
<dbReference type="PANTHER" id="PTHR31672">
    <property type="entry name" value="BNACNNG10540D PROTEIN"/>
    <property type="match status" value="1"/>
</dbReference>
<dbReference type="EMBL" id="AP015044">
    <property type="protein sequence ID" value="BAU01526.1"/>
    <property type="molecule type" value="Genomic_DNA"/>
</dbReference>
<proteinExistence type="predicted"/>
<evidence type="ECO:0000259" key="1">
    <source>
        <dbReference type="SMART" id="SM00256"/>
    </source>
</evidence>
<dbReference type="InterPro" id="IPR001810">
    <property type="entry name" value="F-box_dom"/>
</dbReference>
<dbReference type="PANTHER" id="PTHR31672:SF13">
    <property type="entry name" value="F-BOX PROTEIN CPR30-LIKE"/>
    <property type="match status" value="1"/>
</dbReference>
<evidence type="ECO:0000313" key="3">
    <source>
        <dbReference type="Proteomes" id="UP000291084"/>
    </source>
</evidence>
<feature type="domain" description="F-box" evidence="1">
    <location>
        <begin position="19"/>
        <end position="59"/>
    </location>
</feature>
<dbReference type="AlphaFoldDB" id="A0A0S3T922"/>